<organism evidence="2 3">
    <name type="scientific">Streptomyces longwoodensis</name>
    <dbReference type="NCBI Taxonomy" id="68231"/>
    <lineage>
        <taxon>Bacteria</taxon>
        <taxon>Bacillati</taxon>
        <taxon>Actinomycetota</taxon>
        <taxon>Actinomycetes</taxon>
        <taxon>Kitasatosporales</taxon>
        <taxon>Streptomycetaceae</taxon>
        <taxon>Streptomyces</taxon>
    </lineage>
</organism>
<reference evidence="2 3" key="1">
    <citation type="submission" date="2015-10" db="EMBL/GenBank/DDBJ databases">
        <title>Draft genome sequence of Streptomyces longwoodensis DSM 41677, type strain for the species Streptomyces longwoodensis.</title>
        <authorList>
            <person name="Ruckert C."/>
            <person name="Winkler A."/>
            <person name="Kalinowski J."/>
            <person name="Kampfer P."/>
            <person name="Glaeser S."/>
        </authorList>
    </citation>
    <scope>NUCLEOTIDE SEQUENCE [LARGE SCALE GENOMIC DNA]</scope>
    <source>
        <strain evidence="2 3">DSM 41677</strain>
    </source>
</reference>
<evidence type="ECO:0000313" key="2">
    <source>
        <dbReference type="EMBL" id="KUN39778.1"/>
    </source>
</evidence>
<dbReference type="Proteomes" id="UP000053271">
    <property type="component" value="Unassembled WGS sequence"/>
</dbReference>
<gene>
    <name evidence="2" type="ORF">AQJ30_08940</name>
</gene>
<protein>
    <submittedName>
        <fullName evidence="2">Transposase</fullName>
    </submittedName>
</protein>
<sequence>MDKIRVASAGPGRPRVRPERVVADKGYSARSFRACLRRRGIKATIPECVDQLAGRRRRRERPCGFDRTVYRRRNVVERCLHRLKQWRGIATRYDKQPDRYLAAITLASTLIWLQT</sequence>
<dbReference type="PANTHER" id="PTHR30007">
    <property type="entry name" value="PHP DOMAIN PROTEIN"/>
    <property type="match status" value="1"/>
</dbReference>
<proteinExistence type="predicted"/>
<comment type="caution">
    <text evidence="2">The sequence shown here is derived from an EMBL/GenBank/DDBJ whole genome shotgun (WGS) entry which is preliminary data.</text>
</comment>
<evidence type="ECO:0000313" key="3">
    <source>
        <dbReference type="Proteomes" id="UP000053271"/>
    </source>
</evidence>
<dbReference type="EMBL" id="LMWS01000010">
    <property type="protein sequence ID" value="KUN39778.1"/>
    <property type="molecule type" value="Genomic_DNA"/>
</dbReference>
<keyword evidence="3" id="KW-1185">Reference proteome</keyword>
<dbReference type="AlphaFoldDB" id="A0A117QPK8"/>
<accession>A0A117QPK8</accession>
<dbReference type="STRING" id="68231.AQJ30_08940"/>
<feature type="domain" description="Transposase DDE" evidence="1">
    <location>
        <begin position="21"/>
        <end position="114"/>
    </location>
</feature>
<dbReference type="Pfam" id="PF13586">
    <property type="entry name" value="DDE_Tnp_1_2"/>
    <property type="match status" value="1"/>
</dbReference>
<name>A0A117QPK8_9ACTN</name>
<evidence type="ECO:0000259" key="1">
    <source>
        <dbReference type="Pfam" id="PF13586"/>
    </source>
</evidence>
<dbReference type="InterPro" id="IPR025668">
    <property type="entry name" value="Tnp_DDE_dom"/>
</dbReference>
<dbReference type="PANTHER" id="PTHR30007:SF1">
    <property type="entry name" value="BLR1914 PROTEIN"/>
    <property type="match status" value="1"/>
</dbReference>